<dbReference type="AlphaFoldDB" id="A0A1I0DPT0"/>
<accession>A0A1I0DPT0</accession>
<sequence>MKKVVVDEKRLIKLAKKHKNFLESYTINRVAYLFNDHVFYLAYFSNKSGDNIKGHAIISPDTDDRYEHEMALSPLVQHAVTVHNIKYTGGERAKIKFSFFYEYRDYLEDIVGANVFSQEHQVIYERALKVVSNVIDLQENLVNSYYEAMDLHNETSKRGYFIDEELEKFRGRFREVNRRSKREATISVAKGEYYGKAI</sequence>
<reference evidence="1 2" key="1">
    <citation type="submission" date="2016-10" db="EMBL/GenBank/DDBJ databases">
        <authorList>
            <person name="de Groot N.N."/>
        </authorList>
    </citation>
    <scope>NUCLEOTIDE SEQUENCE [LARGE SCALE GENOMIC DNA]</scope>
    <source>
        <strain evidence="1 2">IBRC-M 10780</strain>
    </source>
</reference>
<protein>
    <submittedName>
        <fullName evidence="1">Uncharacterized protein</fullName>
    </submittedName>
</protein>
<name>A0A1I0DPT0_9BACI</name>
<proteinExistence type="predicted"/>
<dbReference type="EMBL" id="FOHE01000009">
    <property type="protein sequence ID" value="SET34393.1"/>
    <property type="molecule type" value="Genomic_DNA"/>
</dbReference>
<dbReference type="Proteomes" id="UP000198618">
    <property type="component" value="Unassembled WGS sequence"/>
</dbReference>
<keyword evidence="2" id="KW-1185">Reference proteome</keyword>
<dbReference type="RefSeq" id="WP_090869832.1">
    <property type="nucleotide sequence ID" value="NZ_FOHE01000009.1"/>
</dbReference>
<dbReference type="OrthoDB" id="9799867at2"/>
<evidence type="ECO:0000313" key="1">
    <source>
        <dbReference type="EMBL" id="SET34393.1"/>
    </source>
</evidence>
<dbReference type="STRING" id="930131.SAMN05216389_10979"/>
<evidence type="ECO:0000313" key="2">
    <source>
        <dbReference type="Proteomes" id="UP000198618"/>
    </source>
</evidence>
<gene>
    <name evidence="1" type="ORF">SAMN05216389_10979</name>
</gene>
<organism evidence="1 2">
    <name type="scientific">Oceanobacillus limi</name>
    <dbReference type="NCBI Taxonomy" id="930131"/>
    <lineage>
        <taxon>Bacteria</taxon>
        <taxon>Bacillati</taxon>
        <taxon>Bacillota</taxon>
        <taxon>Bacilli</taxon>
        <taxon>Bacillales</taxon>
        <taxon>Bacillaceae</taxon>
        <taxon>Oceanobacillus</taxon>
    </lineage>
</organism>